<dbReference type="PROSITE" id="PS51186">
    <property type="entry name" value="GNAT"/>
    <property type="match status" value="1"/>
</dbReference>
<dbReference type="SUPFAM" id="SSF55729">
    <property type="entry name" value="Acyl-CoA N-acyltransferases (Nat)"/>
    <property type="match status" value="1"/>
</dbReference>
<feature type="domain" description="N-acetyltransferase" evidence="1">
    <location>
        <begin position="31"/>
        <end position="173"/>
    </location>
</feature>
<evidence type="ECO:0000313" key="3">
    <source>
        <dbReference type="Proteomes" id="UP000308196"/>
    </source>
</evidence>
<dbReference type="Pfam" id="PF13673">
    <property type="entry name" value="Acetyltransf_10"/>
    <property type="match status" value="1"/>
</dbReference>
<dbReference type="KEGG" id="stha:NCTC11429_04996"/>
<keyword evidence="2" id="KW-0012">Acyltransferase</keyword>
<dbReference type="GO" id="GO:0016747">
    <property type="term" value="F:acyltransferase activity, transferring groups other than amino-acyl groups"/>
    <property type="evidence" value="ECO:0007669"/>
    <property type="project" value="InterPro"/>
</dbReference>
<proteinExistence type="predicted"/>
<name>A0A4V6KUD6_9SPHI</name>
<accession>A0A4V6KUD6</accession>
<dbReference type="EMBL" id="LR590484">
    <property type="protein sequence ID" value="VTR54118.1"/>
    <property type="molecule type" value="Genomic_DNA"/>
</dbReference>
<reference evidence="2 3" key="1">
    <citation type="submission" date="2019-05" db="EMBL/GenBank/DDBJ databases">
        <authorList>
            <consortium name="Pathogen Informatics"/>
        </authorList>
    </citation>
    <scope>NUCLEOTIDE SEQUENCE [LARGE SCALE GENOMIC DNA]</scope>
    <source>
        <strain evidence="2 3">NCTC11429</strain>
    </source>
</reference>
<dbReference type="STRING" id="1123265.GCA_000686625_00334"/>
<dbReference type="AlphaFoldDB" id="A0A4V6KUD6"/>
<evidence type="ECO:0000259" key="1">
    <source>
        <dbReference type="PROSITE" id="PS51186"/>
    </source>
</evidence>
<gene>
    <name evidence="2" type="ORF">NCTC11429_04996</name>
</gene>
<dbReference type="InterPro" id="IPR000182">
    <property type="entry name" value="GNAT_dom"/>
</dbReference>
<dbReference type="Proteomes" id="UP000308196">
    <property type="component" value="Chromosome"/>
</dbReference>
<dbReference type="InterPro" id="IPR016181">
    <property type="entry name" value="Acyl_CoA_acyltransferase"/>
</dbReference>
<evidence type="ECO:0000313" key="2">
    <source>
        <dbReference type="EMBL" id="VTR54118.1"/>
    </source>
</evidence>
<dbReference type="Gene3D" id="3.40.630.30">
    <property type="match status" value="1"/>
</dbReference>
<sequence length="174" mass="20217">MGQMERLACSVAFSFVPHSFTAMNNHQWVLKKFDELTNTELYRILKLRQDVFVLEQECLYPELDGKDQYCLHLWTEQDYEIIAYTRLVPPGLSYPQPSIGRVIVAKEARGTGISQALMQRSIETVREVFGPHEIQIGAQFHLKSFYQKLGFVQNSEPYPDYGILHIDMTRPMDK</sequence>
<keyword evidence="2" id="KW-0808">Transferase</keyword>
<protein>
    <submittedName>
        <fullName evidence="2">Putative acyltransferase</fullName>
    </submittedName>
</protein>
<organism evidence="2 3">
    <name type="scientific">Sphingobacterium thalpophilum</name>
    <dbReference type="NCBI Taxonomy" id="259"/>
    <lineage>
        <taxon>Bacteria</taxon>
        <taxon>Pseudomonadati</taxon>
        <taxon>Bacteroidota</taxon>
        <taxon>Sphingobacteriia</taxon>
        <taxon>Sphingobacteriales</taxon>
        <taxon>Sphingobacteriaceae</taxon>
        <taxon>Sphingobacterium</taxon>
    </lineage>
</organism>
<dbReference type="CDD" id="cd04301">
    <property type="entry name" value="NAT_SF"/>
    <property type="match status" value="1"/>
</dbReference>